<dbReference type="InterPro" id="IPR032508">
    <property type="entry name" value="FecR_C"/>
</dbReference>
<evidence type="ECO:0000256" key="1">
    <source>
        <dbReference type="SAM" id="Phobius"/>
    </source>
</evidence>
<reference evidence="4 5" key="1">
    <citation type="submission" date="2018-03" db="EMBL/GenBank/DDBJ databases">
        <title>Genomic Encyclopedia of Archaeal and Bacterial Type Strains, Phase II (KMG-II): from individual species to whole genera.</title>
        <authorList>
            <person name="Goeker M."/>
        </authorList>
    </citation>
    <scope>NUCLEOTIDE SEQUENCE [LARGE SCALE GENOMIC DNA]</scope>
    <source>
        <strain evidence="4 5">DSM 100346</strain>
    </source>
</reference>
<name>A0A316AEZ3_9BACT</name>
<dbReference type="Pfam" id="PF04773">
    <property type="entry name" value="FecR"/>
    <property type="match status" value="1"/>
</dbReference>
<keyword evidence="1" id="KW-1133">Transmembrane helix</keyword>
<dbReference type="GO" id="GO:0016989">
    <property type="term" value="F:sigma factor antagonist activity"/>
    <property type="evidence" value="ECO:0007669"/>
    <property type="project" value="TreeGrafter"/>
</dbReference>
<feature type="domain" description="Protein FecR C-terminal" evidence="3">
    <location>
        <begin position="256"/>
        <end position="323"/>
    </location>
</feature>
<dbReference type="PANTHER" id="PTHR30273:SF2">
    <property type="entry name" value="PROTEIN FECR"/>
    <property type="match status" value="1"/>
</dbReference>
<dbReference type="Gene3D" id="2.60.120.1440">
    <property type="match status" value="1"/>
</dbReference>
<dbReference type="AlphaFoldDB" id="A0A316AEZ3"/>
<accession>A0A316AEZ3</accession>
<dbReference type="InterPro" id="IPR006860">
    <property type="entry name" value="FecR"/>
</dbReference>
<comment type="caution">
    <text evidence="4">The sequence shown here is derived from an EMBL/GenBank/DDBJ whole genome shotgun (WGS) entry which is preliminary data.</text>
</comment>
<evidence type="ECO:0000259" key="3">
    <source>
        <dbReference type="Pfam" id="PF16344"/>
    </source>
</evidence>
<organism evidence="4 5">
    <name type="scientific">Dyadobacter jejuensis</name>
    <dbReference type="NCBI Taxonomy" id="1082580"/>
    <lineage>
        <taxon>Bacteria</taxon>
        <taxon>Pseudomonadati</taxon>
        <taxon>Bacteroidota</taxon>
        <taxon>Cytophagia</taxon>
        <taxon>Cytophagales</taxon>
        <taxon>Spirosomataceae</taxon>
        <taxon>Dyadobacter</taxon>
    </lineage>
</organism>
<keyword evidence="1" id="KW-0472">Membrane</keyword>
<feature type="transmembrane region" description="Helical" evidence="1">
    <location>
        <begin position="87"/>
        <end position="105"/>
    </location>
</feature>
<gene>
    <name evidence="4" type="ORF">CLV98_11233</name>
</gene>
<sequence>MDSAISKQLLFDHFAGQATAMQRRMIDEWATKPENEELFYKYLEEWEASRPQYLTDTASAQLHFHNSIENLTTEEKTVPKKSPWLRSWFWLAASLVLIAGLAYLMEEDIRYRHLSTNPGEINHWTLADGSMVTLNANSILRVPRWDFGVDTRTVYLQGEAEFKVAHLPNHQKFVVKTGNHLDIVVLGTEFTVYNRHKKTQVILNKGSVRLERSNGKIKRSVVMSPGEMATVQKPGAVIQKSTPRPTVYAAWKESRYEFDQTPLAEVAQTLEEQYGYDVAISPAGLSALTISGSFKAKNATDLLESIAQVLELKYSIEDKKMTITTP</sequence>
<dbReference type="EMBL" id="QGDT01000012">
    <property type="protein sequence ID" value="PWJ55939.1"/>
    <property type="molecule type" value="Genomic_DNA"/>
</dbReference>
<protein>
    <submittedName>
        <fullName evidence="4">Ferric-dicitrate binding protein FerR (Iron transport regulator)</fullName>
    </submittedName>
</protein>
<dbReference type="RefSeq" id="WP_109676765.1">
    <property type="nucleotide sequence ID" value="NZ_QGDT01000012.1"/>
</dbReference>
<proteinExistence type="predicted"/>
<keyword evidence="1" id="KW-0812">Transmembrane</keyword>
<dbReference type="OrthoDB" id="1523489at2"/>
<dbReference type="Pfam" id="PF16344">
    <property type="entry name" value="FecR_C"/>
    <property type="match status" value="1"/>
</dbReference>
<keyword evidence="5" id="KW-1185">Reference proteome</keyword>
<dbReference type="InterPro" id="IPR012373">
    <property type="entry name" value="Ferrdict_sens_TM"/>
</dbReference>
<feature type="domain" description="FecR protein" evidence="2">
    <location>
        <begin position="114"/>
        <end position="209"/>
    </location>
</feature>
<evidence type="ECO:0000259" key="2">
    <source>
        <dbReference type="Pfam" id="PF04773"/>
    </source>
</evidence>
<dbReference type="Gene3D" id="3.55.50.30">
    <property type="match status" value="1"/>
</dbReference>
<dbReference type="Proteomes" id="UP000245880">
    <property type="component" value="Unassembled WGS sequence"/>
</dbReference>
<evidence type="ECO:0000313" key="4">
    <source>
        <dbReference type="EMBL" id="PWJ55939.1"/>
    </source>
</evidence>
<evidence type="ECO:0000313" key="5">
    <source>
        <dbReference type="Proteomes" id="UP000245880"/>
    </source>
</evidence>
<dbReference type="PANTHER" id="PTHR30273">
    <property type="entry name" value="PERIPLASMIC SIGNAL SENSOR AND SIGMA FACTOR ACTIVATOR FECR-RELATED"/>
    <property type="match status" value="1"/>
</dbReference>
<dbReference type="PIRSF" id="PIRSF018266">
    <property type="entry name" value="FecR"/>
    <property type="match status" value="1"/>
</dbReference>